<dbReference type="Proteomes" id="UP000239089">
    <property type="component" value="Unassembled WGS sequence"/>
</dbReference>
<accession>A0A2S6NEF4</accession>
<name>A0A2S6NEF4_9HYPH</name>
<dbReference type="OrthoDB" id="5608210at2"/>
<gene>
    <name evidence="1" type="ORF">CCR94_03195</name>
</gene>
<dbReference type="RefSeq" id="WP_104506437.1">
    <property type="nucleotide sequence ID" value="NZ_JACIGC010000022.1"/>
</dbReference>
<dbReference type="EMBL" id="NHSJ01000031">
    <property type="protein sequence ID" value="PPQ32996.1"/>
    <property type="molecule type" value="Genomic_DNA"/>
</dbReference>
<protein>
    <recommendedName>
        <fullName evidence="3">Nonribosomal peptide synthetase MxaA</fullName>
    </recommendedName>
</protein>
<comment type="caution">
    <text evidence="1">The sequence shown here is derived from an EMBL/GenBank/DDBJ whole genome shotgun (WGS) entry which is preliminary data.</text>
</comment>
<evidence type="ECO:0000313" key="2">
    <source>
        <dbReference type="Proteomes" id="UP000239089"/>
    </source>
</evidence>
<keyword evidence="2" id="KW-1185">Reference proteome</keyword>
<organism evidence="1 2">
    <name type="scientific">Rhodoblastus sphagnicola</name>
    <dbReference type="NCBI Taxonomy" id="333368"/>
    <lineage>
        <taxon>Bacteria</taxon>
        <taxon>Pseudomonadati</taxon>
        <taxon>Pseudomonadota</taxon>
        <taxon>Alphaproteobacteria</taxon>
        <taxon>Hyphomicrobiales</taxon>
        <taxon>Rhodoblastaceae</taxon>
        <taxon>Rhodoblastus</taxon>
    </lineage>
</organism>
<evidence type="ECO:0008006" key="3">
    <source>
        <dbReference type="Google" id="ProtNLM"/>
    </source>
</evidence>
<evidence type="ECO:0000313" key="1">
    <source>
        <dbReference type="EMBL" id="PPQ32996.1"/>
    </source>
</evidence>
<proteinExistence type="predicted"/>
<dbReference type="AlphaFoldDB" id="A0A2S6NEF4"/>
<reference evidence="1 2" key="1">
    <citation type="journal article" date="2018" name="Arch. Microbiol.">
        <title>New insights into the metabolic potential of the phototrophic purple bacterium Rhodopila globiformis DSM 161(T) from its draft genome sequence and evidence for a vanadium-dependent nitrogenase.</title>
        <authorList>
            <person name="Imhoff J.F."/>
            <person name="Rahn T."/>
            <person name="Kunzel S."/>
            <person name="Neulinger S.C."/>
        </authorList>
    </citation>
    <scope>NUCLEOTIDE SEQUENCE [LARGE SCALE GENOMIC DNA]</scope>
    <source>
        <strain evidence="1 2">DSM 16996</strain>
    </source>
</reference>
<sequence>MRLHFLVLLLISTGAARAADLAAEVHVERSYGYMTGDLTRARVEARGPADARLIAASLPHPGPVTVSLELRDLRVEEARDANGRLWRIHLVYQNFYSALDVRDVHVPGFALRFATSAGEVSVDSPAWSFSVVPLREIAPAAKEDPDDYLRPDPAPVFLDAAPARRFALLSGAVALALFLALCRARGWPPFAGRSGRNFAGLARRLKKAARKPGGAPALLDAMRDMHRAFDSAHGASLLRADLPSFLRAHPHFEAQRPDIERFFLASERAFFGADGLRGQDLTLAEIAEIARRMAAREQAT</sequence>